<dbReference type="InterPro" id="IPR050054">
    <property type="entry name" value="UPRTase/APRTase"/>
</dbReference>
<dbReference type="PANTHER" id="PTHR32315:SF3">
    <property type="entry name" value="ADENINE PHOSPHORIBOSYLTRANSFERASE"/>
    <property type="match status" value="1"/>
</dbReference>
<feature type="domain" description="Phosphoribosyltransferase" evidence="12">
    <location>
        <begin position="52"/>
        <end position="161"/>
    </location>
</feature>
<dbReference type="GO" id="GO:0044209">
    <property type="term" value="P:AMP salvage"/>
    <property type="evidence" value="ECO:0007669"/>
    <property type="project" value="UniProtKB-UniPathway"/>
</dbReference>
<dbReference type="Pfam" id="PF00156">
    <property type="entry name" value="Pribosyltran"/>
    <property type="match status" value="1"/>
</dbReference>
<dbReference type="HAMAP" id="MF_00004">
    <property type="entry name" value="Aden_phosphoribosyltr"/>
    <property type="match status" value="1"/>
</dbReference>
<comment type="pathway">
    <text evidence="4">Purine metabolism; AMP biosynthesis via salvage pathway; AMP from adenine: step 1/1.</text>
</comment>
<evidence type="ECO:0000256" key="4">
    <source>
        <dbReference type="ARBA" id="ARBA00004659"/>
    </source>
</evidence>
<dbReference type="RefSeq" id="XP_026759376.2">
    <property type="nucleotide sequence ID" value="XM_026903575.3"/>
</dbReference>
<evidence type="ECO:0000256" key="7">
    <source>
        <dbReference type="ARBA" id="ARBA00017366"/>
    </source>
</evidence>
<evidence type="ECO:0000313" key="14">
    <source>
        <dbReference type="RefSeq" id="XP_026759376.2"/>
    </source>
</evidence>
<keyword evidence="13" id="KW-1185">Reference proteome</keyword>
<evidence type="ECO:0000256" key="3">
    <source>
        <dbReference type="ARBA" id="ARBA00004496"/>
    </source>
</evidence>
<dbReference type="UniPathway" id="UPA00588">
    <property type="reaction ID" value="UER00646"/>
</dbReference>
<dbReference type="SUPFAM" id="SSF53271">
    <property type="entry name" value="PRTase-like"/>
    <property type="match status" value="1"/>
</dbReference>
<dbReference type="KEGG" id="gmw:113518615"/>
<dbReference type="InterPro" id="IPR029057">
    <property type="entry name" value="PRTase-like"/>
</dbReference>
<comment type="catalytic activity">
    <reaction evidence="1">
        <text>AMP + diphosphate = 5-phospho-alpha-D-ribose 1-diphosphate + adenine</text>
        <dbReference type="Rhea" id="RHEA:16609"/>
        <dbReference type="ChEBI" id="CHEBI:16708"/>
        <dbReference type="ChEBI" id="CHEBI:33019"/>
        <dbReference type="ChEBI" id="CHEBI:58017"/>
        <dbReference type="ChEBI" id="CHEBI:456215"/>
        <dbReference type="EC" id="2.4.2.7"/>
    </reaction>
</comment>
<dbReference type="PANTHER" id="PTHR32315">
    <property type="entry name" value="ADENINE PHOSPHORIBOSYLTRANSFERASE"/>
    <property type="match status" value="1"/>
</dbReference>
<accession>A0A6J1WUL9</accession>
<dbReference type="GO" id="GO:0006166">
    <property type="term" value="P:purine ribonucleoside salvage"/>
    <property type="evidence" value="ECO:0007669"/>
    <property type="project" value="UniProtKB-KW"/>
</dbReference>
<comment type="subcellular location">
    <subcellularLocation>
        <location evidence="3">Cytoplasm</location>
    </subcellularLocation>
</comment>
<dbReference type="GO" id="GO:0016208">
    <property type="term" value="F:AMP binding"/>
    <property type="evidence" value="ECO:0007669"/>
    <property type="project" value="TreeGrafter"/>
</dbReference>
<dbReference type="InParanoid" id="A0A6J1WUL9"/>
<keyword evidence="11" id="KW-0660">Purine salvage</keyword>
<evidence type="ECO:0000256" key="5">
    <source>
        <dbReference type="ARBA" id="ARBA00008391"/>
    </source>
</evidence>
<evidence type="ECO:0000256" key="8">
    <source>
        <dbReference type="ARBA" id="ARBA00022490"/>
    </source>
</evidence>
<dbReference type="InterPro" id="IPR005764">
    <property type="entry name" value="Ade_phspho_trans"/>
</dbReference>
<dbReference type="GO" id="GO:0003999">
    <property type="term" value="F:adenine phosphoribosyltransferase activity"/>
    <property type="evidence" value="ECO:0007669"/>
    <property type="project" value="UniProtKB-EC"/>
</dbReference>
<protein>
    <recommendedName>
        <fullName evidence="7">Adenine phosphoribosyltransferase</fullName>
        <ecNumber evidence="6">2.4.2.7</ecNumber>
    </recommendedName>
</protein>
<evidence type="ECO:0000256" key="6">
    <source>
        <dbReference type="ARBA" id="ARBA00011893"/>
    </source>
</evidence>
<keyword evidence="10" id="KW-0808">Transferase</keyword>
<evidence type="ECO:0000256" key="11">
    <source>
        <dbReference type="ARBA" id="ARBA00022726"/>
    </source>
</evidence>
<evidence type="ECO:0000313" key="13">
    <source>
        <dbReference type="Proteomes" id="UP001652740"/>
    </source>
</evidence>
<dbReference type="NCBIfam" id="TIGR01090">
    <property type="entry name" value="apt"/>
    <property type="match status" value="1"/>
</dbReference>
<dbReference type="GO" id="GO:0005737">
    <property type="term" value="C:cytoplasm"/>
    <property type="evidence" value="ECO:0007669"/>
    <property type="project" value="UniProtKB-SubCell"/>
</dbReference>
<dbReference type="GeneID" id="113518615"/>
<dbReference type="FunCoup" id="A0A6J1WUL9">
    <property type="interactions" value="626"/>
</dbReference>
<evidence type="ECO:0000256" key="10">
    <source>
        <dbReference type="ARBA" id="ARBA00022679"/>
    </source>
</evidence>
<dbReference type="Gene3D" id="3.40.50.2020">
    <property type="match status" value="1"/>
</dbReference>
<proteinExistence type="inferred from homology"/>
<evidence type="ECO:0000256" key="9">
    <source>
        <dbReference type="ARBA" id="ARBA00022676"/>
    </source>
</evidence>
<evidence type="ECO:0000256" key="1">
    <source>
        <dbReference type="ARBA" id="ARBA00000868"/>
    </source>
</evidence>
<dbReference type="InterPro" id="IPR000836">
    <property type="entry name" value="PRTase_dom"/>
</dbReference>
<evidence type="ECO:0000256" key="2">
    <source>
        <dbReference type="ARBA" id="ARBA00003968"/>
    </source>
</evidence>
<keyword evidence="8" id="KW-0963">Cytoplasm</keyword>
<keyword evidence="9 14" id="KW-0328">Glycosyltransferase</keyword>
<sequence length="183" mass="19933">MVKDHEQKLAELKSKIKSYPDFPKKGILFWDIFSAIADGATCKLLQTLLLETIQVKYKDVEAIVGLESRGFLFSFSLAAALGVSSIPVRKKGKLPGEVVSYKYDLEYGSDVLEIQKDTIRPGQKCLIVDDLIATGGSITAAVNLLKACQADVIGCLAVIELESLNGRKNIPDGISVHSLIKHD</sequence>
<gene>
    <name evidence="14" type="primary">LOC113518615</name>
</gene>
<dbReference type="AlphaFoldDB" id="A0A6J1WUL9"/>
<dbReference type="GO" id="GO:0002055">
    <property type="term" value="F:adenine binding"/>
    <property type="evidence" value="ECO:0007669"/>
    <property type="project" value="TreeGrafter"/>
</dbReference>
<dbReference type="Proteomes" id="UP001652740">
    <property type="component" value="Unplaced"/>
</dbReference>
<evidence type="ECO:0000259" key="12">
    <source>
        <dbReference type="Pfam" id="PF00156"/>
    </source>
</evidence>
<dbReference type="CDD" id="cd06223">
    <property type="entry name" value="PRTases_typeI"/>
    <property type="match status" value="1"/>
</dbReference>
<comment type="function">
    <text evidence="2">Catalyzes a salvage reaction resulting in the formation of AMP, that is energically less costly than de novo synthesis.</text>
</comment>
<comment type="similarity">
    <text evidence="5">Belongs to the purine/pyrimidine phosphoribosyltransferase family.</text>
</comment>
<name>A0A6J1WUL9_GALME</name>
<dbReference type="NCBIfam" id="NF002636">
    <property type="entry name" value="PRK02304.1-5"/>
    <property type="match status" value="1"/>
</dbReference>
<dbReference type="GO" id="GO:0006168">
    <property type="term" value="P:adenine salvage"/>
    <property type="evidence" value="ECO:0007669"/>
    <property type="project" value="InterPro"/>
</dbReference>
<reference evidence="14" key="1">
    <citation type="submission" date="2025-08" db="UniProtKB">
        <authorList>
            <consortium name="RefSeq"/>
        </authorList>
    </citation>
    <scope>IDENTIFICATION</scope>
    <source>
        <tissue evidence="14">Whole larvae</tissue>
    </source>
</reference>
<dbReference type="EC" id="2.4.2.7" evidence="6"/>
<organism evidence="13 14">
    <name type="scientific">Galleria mellonella</name>
    <name type="common">Greater wax moth</name>
    <dbReference type="NCBI Taxonomy" id="7137"/>
    <lineage>
        <taxon>Eukaryota</taxon>
        <taxon>Metazoa</taxon>
        <taxon>Ecdysozoa</taxon>
        <taxon>Arthropoda</taxon>
        <taxon>Hexapoda</taxon>
        <taxon>Insecta</taxon>
        <taxon>Pterygota</taxon>
        <taxon>Neoptera</taxon>
        <taxon>Endopterygota</taxon>
        <taxon>Lepidoptera</taxon>
        <taxon>Glossata</taxon>
        <taxon>Ditrysia</taxon>
        <taxon>Pyraloidea</taxon>
        <taxon>Pyralidae</taxon>
        <taxon>Galleriinae</taxon>
        <taxon>Galleria</taxon>
    </lineage>
</organism>